<dbReference type="Pfam" id="PF02744">
    <property type="entry name" value="GalP_UDP_tr_C"/>
    <property type="match status" value="1"/>
</dbReference>
<comment type="cofactor">
    <cofactor evidence="8">
        <name>Zn(2+)</name>
        <dbReference type="ChEBI" id="CHEBI:29105"/>
    </cofactor>
    <text evidence="8">Binds 1 zinc ion per subunit.</text>
</comment>
<dbReference type="InterPro" id="IPR005850">
    <property type="entry name" value="GalP_Utransf_C"/>
</dbReference>
<evidence type="ECO:0000256" key="8">
    <source>
        <dbReference type="PIRSR" id="PIRSR000808-3"/>
    </source>
</evidence>
<dbReference type="eggNOG" id="arCOG00422">
    <property type="taxonomic scope" value="Archaea"/>
</dbReference>
<feature type="active site" description="Tele-UMP-histidine intermediate" evidence="7">
    <location>
        <position position="141"/>
    </location>
</feature>
<evidence type="ECO:0000313" key="12">
    <source>
        <dbReference type="Proteomes" id="UP000027981"/>
    </source>
</evidence>
<keyword evidence="2 11" id="KW-0808">Transferase</keyword>
<evidence type="ECO:0000256" key="4">
    <source>
        <dbReference type="ARBA" id="ARBA00022723"/>
    </source>
</evidence>
<sequence>MRELRYNPLTGQWIMVSAVRKKRPWRPKNFCPFCPGSEETGFGWEVLLLPNRFPMLDFKAEKPQNEGFYKKAGAIGQCSVIVETPEHNLRDLDELSPEQMVKVVELWKSVTMELKDNPHVAYLAIFRNKGEEIGVSLTHPHGQLYALPFIPLKVRLKIENSRKHYKRFNECLFCRILEEEMKGERVIYENESFVLFMPFYANWPFEVHIYPKCHIQWLTQLNKEEIEDLADVLRVATATLNALFDRQMPYVMNIFQAPFKGQYNFYHLHIEFYPMLRDKDKLKYAAGIEMGTWEFTYDGIPEENAQKLREACKKVKEMLGARGECFTP</sequence>
<dbReference type="EMBL" id="CP006019">
    <property type="protein sequence ID" value="AIF69246.1"/>
    <property type="molecule type" value="Genomic_DNA"/>
</dbReference>
<dbReference type="KEGG" id="ppac:PAP_04155"/>
<reference evidence="11 12" key="2">
    <citation type="journal article" date="2015" name="Genome Announc.">
        <title>Complete Genome Sequence of Hyperthermophilic Piezophilic Archaeon Palaeococcus pacificus DY20341T, Isolated from Deep-Sea Hydrothermal Sediments.</title>
        <authorList>
            <person name="Zeng X."/>
            <person name="Jebbar M."/>
            <person name="Shao Z."/>
        </authorList>
    </citation>
    <scope>NUCLEOTIDE SEQUENCE [LARGE SCALE GENOMIC DNA]</scope>
    <source>
        <strain evidence="11 12">DY20341</strain>
    </source>
</reference>
<proteinExistence type="inferred from homology"/>
<dbReference type="OrthoDB" id="7650at2157"/>
<dbReference type="GO" id="GO:0005737">
    <property type="term" value="C:cytoplasm"/>
    <property type="evidence" value="ECO:0007669"/>
    <property type="project" value="TreeGrafter"/>
</dbReference>
<organism evidence="11 12">
    <name type="scientific">Palaeococcus pacificus DY20341</name>
    <dbReference type="NCBI Taxonomy" id="1343739"/>
    <lineage>
        <taxon>Archaea</taxon>
        <taxon>Methanobacteriati</taxon>
        <taxon>Methanobacteriota</taxon>
        <taxon>Thermococci</taxon>
        <taxon>Thermococcales</taxon>
        <taxon>Thermococcaceae</taxon>
        <taxon>Palaeococcus</taxon>
    </lineage>
</organism>
<evidence type="ECO:0000256" key="2">
    <source>
        <dbReference type="ARBA" id="ARBA00022679"/>
    </source>
</evidence>
<evidence type="ECO:0000256" key="5">
    <source>
        <dbReference type="ARBA" id="ARBA00022833"/>
    </source>
</evidence>
<keyword evidence="6" id="KW-0119">Carbohydrate metabolism</keyword>
<dbReference type="Pfam" id="PF01087">
    <property type="entry name" value="GalP_UDP_transf"/>
    <property type="match status" value="1"/>
</dbReference>
<evidence type="ECO:0000256" key="6">
    <source>
        <dbReference type="ARBA" id="ARBA00023277"/>
    </source>
</evidence>
<reference evidence="12" key="1">
    <citation type="submission" date="2013-06" db="EMBL/GenBank/DDBJ databases">
        <title>Complete Genome Sequence of Hyperthermophilic Palaeococcus pacificus DY20341T, Isolated from a Deep-Sea Hydrothermal Sediments.</title>
        <authorList>
            <person name="Zeng X."/>
            <person name="Shao Z."/>
        </authorList>
    </citation>
    <scope>NUCLEOTIDE SEQUENCE [LARGE SCALE GENOMIC DNA]</scope>
    <source>
        <strain evidence="12">DY20341</strain>
    </source>
</reference>
<evidence type="ECO:0000256" key="3">
    <source>
        <dbReference type="ARBA" id="ARBA00022695"/>
    </source>
</evidence>
<comment type="similarity">
    <text evidence="1">Belongs to the galactose-1-phosphate uridylyltransferase type 1 family.</text>
</comment>
<dbReference type="GO" id="GO:0008108">
    <property type="term" value="F:UDP-glucose:hexose-1-phosphate uridylyltransferase activity"/>
    <property type="evidence" value="ECO:0007669"/>
    <property type="project" value="InterPro"/>
</dbReference>
<feature type="domain" description="Galactose-1-phosphate uridyl transferase C-terminal" evidence="10">
    <location>
        <begin position="178"/>
        <end position="311"/>
    </location>
</feature>
<keyword evidence="4 8" id="KW-0479">Metal-binding</keyword>
<dbReference type="GO" id="GO:0008270">
    <property type="term" value="F:zinc ion binding"/>
    <property type="evidence" value="ECO:0007669"/>
    <property type="project" value="InterPro"/>
</dbReference>
<keyword evidence="3 11" id="KW-0548">Nucleotidyltransferase</keyword>
<dbReference type="InterPro" id="IPR005849">
    <property type="entry name" value="GalP_Utransf_N"/>
</dbReference>
<dbReference type="RefSeq" id="WP_048164825.1">
    <property type="nucleotide sequence ID" value="NZ_CP006019.1"/>
</dbReference>
<feature type="binding site" evidence="8">
    <location>
        <position position="34"/>
    </location>
    <ligand>
        <name>Zn(2+)</name>
        <dbReference type="ChEBI" id="CHEBI:29105"/>
    </ligand>
</feature>
<accession>A0A075LT04</accession>
<dbReference type="NCBIfam" id="TIGR00209">
    <property type="entry name" value="galT_1"/>
    <property type="match status" value="1"/>
</dbReference>
<dbReference type="GeneID" id="24841957"/>
<dbReference type="UniPathway" id="UPA00214"/>
<gene>
    <name evidence="11" type="ORF">PAP_04155</name>
</gene>
<dbReference type="Gene3D" id="3.30.428.10">
    <property type="entry name" value="HIT-like"/>
    <property type="match status" value="2"/>
</dbReference>
<feature type="binding site" evidence="8">
    <location>
        <position position="139"/>
    </location>
    <ligand>
        <name>Zn(2+)</name>
        <dbReference type="ChEBI" id="CHEBI:29105"/>
    </ligand>
</feature>
<feature type="domain" description="Galactose-1-phosphate uridyl transferase N-terminal" evidence="9">
    <location>
        <begin position="59"/>
        <end position="151"/>
    </location>
</feature>
<dbReference type="Proteomes" id="UP000027981">
    <property type="component" value="Chromosome"/>
</dbReference>
<protein>
    <submittedName>
        <fullName evidence="11">Galactose-1-phosphate uridylyltransferase</fullName>
    </submittedName>
</protein>
<keyword evidence="5 8" id="KW-0862">Zinc</keyword>
<feature type="binding site" evidence="8">
    <location>
        <position position="87"/>
    </location>
    <ligand>
        <name>Zn(2+)</name>
        <dbReference type="ChEBI" id="CHEBI:29105"/>
    </ligand>
</feature>
<evidence type="ECO:0000259" key="10">
    <source>
        <dbReference type="Pfam" id="PF02744"/>
    </source>
</evidence>
<dbReference type="InterPro" id="IPR036265">
    <property type="entry name" value="HIT-like_sf"/>
</dbReference>
<dbReference type="FunFam" id="3.30.428.10:FF:000034">
    <property type="entry name" value="Galactose-1-phosphate uridylyltransferase galTa"/>
    <property type="match status" value="1"/>
</dbReference>
<dbReference type="AlphaFoldDB" id="A0A075LT04"/>
<dbReference type="CDD" id="cd00608">
    <property type="entry name" value="GalT"/>
    <property type="match status" value="1"/>
</dbReference>
<dbReference type="PANTHER" id="PTHR11943">
    <property type="entry name" value="GALACTOSE-1-PHOSPHATE URIDYLYLTRANSFERASE"/>
    <property type="match status" value="1"/>
</dbReference>
<dbReference type="PIRSF" id="PIRSF000808">
    <property type="entry name" value="GalT"/>
    <property type="match status" value="1"/>
</dbReference>
<dbReference type="SUPFAM" id="SSF54197">
    <property type="entry name" value="HIT-like"/>
    <property type="match status" value="2"/>
</dbReference>
<keyword evidence="12" id="KW-1185">Reference proteome</keyword>
<feature type="binding site" evidence="8">
    <location>
        <position position="31"/>
    </location>
    <ligand>
        <name>Zn(2+)</name>
        <dbReference type="ChEBI" id="CHEBI:29105"/>
    </ligand>
</feature>
<dbReference type="PANTHER" id="PTHR11943:SF1">
    <property type="entry name" value="GALACTOSE-1-PHOSPHATE URIDYLYLTRANSFERASE"/>
    <property type="match status" value="1"/>
</dbReference>
<dbReference type="GO" id="GO:0033499">
    <property type="term" value="P:galactose catabolic process via UDP-galactose, Leloir pathway"/>
    <property type="evidence" value="ECO:0007669"/>
    <property type="project" value="TreeGrafter"/>
</dbReference>
<evidence type="ECO:0000259" key="9">
    <source>
        <dbReference type="Pfam" id="PF01087"/>
    </source>
</evidence>
<dbReference type="HOGENOM" id="CLU_029960_1_1_2"/>
<dbReference type="STRING" id="1343739.PAP_04155"/>
<name>A0A075LT04_9EURY</name>
<dbReference type="InterPro" id="IPR001937">
    <property type="entry name" value="GalP_UDPtransf1"/>
</dbReference>
<evidence type="ECO:0000256" key="7">
    <source>
        <dbReference type="PIRSR" id="PIRSR000808-1"/>
    </source>
</evidence>
<evidence type="ECO:0000313" key="11">
    <source>
        <dbReference type="EMBL" id="AIF69246.1"/>
    </source>
</evidence>
<evidence type="ECO:0000256" key="1">
    <source>
        <dbReference type="ARBA" id="ARBA00010951"/>
    </source>
</evidence>